<comment type="caution">
    <text evidence="2">The sequence shown here is derived from an EMBL/GenBank/DDBJ whole genome shotgun (WGS) entry which is preliminary data.</text>
</comment>
<keyword evidence="1" id="KW-1133">Transmembrane helix</keyword>
<gene>
    <name evidence="2" type="ORF">Hs20B_14320</name>
</gene>
<dbReference type="AlphaFoldDB" id="A0A6A0B9L2"/>
<sequence length="78" mass="8820">MTDKLKMFTALSVFAIIASLYQIATKTYSYDRTFLVIYCVIILLFNRDKAFSKNRLASIIGILTILLLVVKSVLARLA</sequence>
<dbReference type="RefSeq" id="WP_172357133.1">
    <property type="nucleotide sequence ID" value="NZ_BLLH01000008.1"/>
</dbReference>
<keyword evidence="1" id="KW-0472">Membrane</keyword>
<dbReference type="Proteomes" id="UP000475928">
    <property type="component" value="Unassembled WGS sequence"/>
</dbReference>
<dbReference type="EMBL" id="BLLH01000008">
    <property type="protein sequence ID" value="GFH41034.1"/>
    <property type="molecule type" value="Genomic_DNA"/>
</dbReference>
<reference evidence="2 3" key="1">
    <citation type="submission" date="2020-02" db="EMBL/GenBank/DDBJ databases">
        <title>Draft genome sequence of Lactococcus sp. Hs20B0-1.</title>
        <authorList>
            <person name="Noda S."/>
            <person name="Yuki M."/>
            <person name="Ohkuma M."/>
        </authorList>
    </citation>
    <scope>NUCLEOTIDE SEQUENCE [LARGE SCALE GENOMIC DNA]</scope>
    <source>
        <strain evidence="2 3">Hs20B0-1</strain>
    </source>
</reference>
<feature type="transmembrane region" description="Helical" evidence="1">
    <location>
        <begin position="58"/>
        <end position="77"/>
    </location>
</feature>
<evidence type="ECO:0000313" key="3">
    <source>
        <dbReference type="Proteomes" id="UP000475928"/>
    </source>
</evidence>
<evidence type="ECO:0000256" key="1">
    <source>
        <dbReference type="SAM" id="Phobius"/>
    </source>
</evidence>
<evidence type="ECO:0000313" key="2">
    <source>
        <dbReference type="EMBL" id="GFH41034.1"/>
    </source>
</evidence>
<keyword evidence="3" id="KW-1185">Reference proteome</keyword>
<organism evidence="2 3">
    <name type="scientific">Pseudolactococcus insecticola</name>
    <dbReference type="NCBI Taxonomy" id="2709158"/>
    <lineage>
        <taxon>Bacteria</taxon>
        <taxon>Bacillati</taxon>
        <taxon>Bacillota</taxon>
        <taxon>Bacilli</taxon>
        <taxon>Lactobacillales</taxon>
        <taxon>Streptococcaceae</taxon>
        <taxon>Pseudolactococcus</taxon>
    </lineage>
</organism>
<name>A0A6A0B9L2_9LACT</name>
<protein>
    <submittedName>
        <fullName evidence="2">Uncharacterized protein</fullName>
    </submittedName>
</protein>
<feature type="transmembrane region" description="Helical" evidence="1">
    <location>
        <begin position="7"/>
        <end position="24"/>
    </location>
</feature>
<keyword evidence="1" id="KW-0812">Transmembrane</keyword>
<accession>A0A6A0B9L2</accession>
<proteinExistence type="predicted"/>
<feature type="transmembrane region" description="Helical" evidence="1">
    <location>
        <begin position="30"/>
        <end position="46"/>
    </location>
</feature>